<proteinExistence type="predicted"/>
<evidence type="ECO:0000313" key="3">
    <source>
        <dbReference type="Proteomes" id="UP000612055"/>
    </source>
</evidence>
<gene>
    <name evidence="2" type="ORF">HYH03_013493</name>
</gene>
<dbReference type="OrthoDB" id="529546at2759"/>
<accession>A0A835XS21</accession>
<keyword evidence="3" id="KW-1185">Reference proteome</keyword>
<feature type="signal peptide" evidence="1">
    <location>
        <begin position="1"/>
        <end position="24"/>
    </location>
</feature>
<reference evidence="2" key="1">
    <citation type="journal article" date="2020" name="bioRxiv">
        <title>Comparative genomics of Chlamydomonas.</title>
        <authorList>
            <person name="Craig R.J."/>
            <person name="Hasan A.R."/>
            <person name="Ness R.W."/>
            <person name="Keightley P.D."/>
        </authorList>
    </citation>
    <scope>NUCLEOTIDE SEQUENCE</scope>
    <source>
        <strain evidence="2">CCAP 11/70</strain>
    </source>
</reference>
<evidence type="ECO:0000256" key="1">
    <source>
        <dbReference type="SAM" id="SignalP"/>
    </source>
</evidence>
<evidence type="ECO:0000313" key="2">
    <source>
        <dbReference type="EMBL" id="KAG2487913.1"/>
    </source>
</evidence>
<organism evidence="2 3">
    <name type="scientific">Edaphochlamys debaryana</name>
    <dbReference type="NCBI Taxonomy" id="47281"/>
    <lineage>
        <taxon>Eukaryota</taxon>
        <taxon>Viridiplantae</taxon>
        <taxon>Chlorophyta</taxon>
        <taxon>core chlorophytes</taxon>
        <taxon>Chlorophyceae</taxon>
        <taxon>CS clade</taxon>
        <taxon>Chlamydomonadales</taxon>
        <taxon>Chlamydomonadales incertae sedis</taxon>
        <taxon>Edaphochlamys</taxon>
    </lineage>
</organism>
<sequence length="558" mass="62279">MRPPLSRAPLIALLALLAVASAAAEEKSTPTPANLTAVPDFEEVLTRLVINRSRTGEHYGKDQGREVVEVTIATVLDTLQHLLAAPVTLNETFLRVPELVYPHFWELASAARVLGGAEDPPPDGPPGGQDVVTQLENISAKVAKLYKHLCWPVLRRVIIAAIVQRRFSQGPFPPEARPVIARLSVQLYELHKAAAARKGIIDFFHISKAGGTTFCQLAKLNGCRTQSFAARRNCLIREFDDVPRWVNYTLHVGMAPDGLRTPWFANYGTKTRKELSCRMRKRYMLRRRYNIYANEYTLYGGSEYPRATHVCAGSLNVLQMRHPQTRLRSHLMWVWALYDHHFKEQAGAFFPTHNSTHWNALMPAVTDNYYLRSMLGESVYYSPPNHLNETHLHAGRLATLQFDVLMLLEEPGMNDVLYEMAMGWGLGFRAVHARTSTQLHEVGRQGLPDPLDWQALLKANELDLELYRFGSLVALLDSIVFQIAKESGLGTGYASVQDAGADEDDTSQAQAEVVGTRAVNPGDDEQWALPGNGTGPARVCGYVATFDHDRVLPPWVIV</sequence>
<feature type="chain" id="PRO_5032745510" evidence="1">
    <location>
        <begin position="25"/>
        <end position="558"/>
    </location>
</feature>
<dbReference type="Proteomes" id="UP000612055">
    <property type="component" value="Unassembled WGS sequence"/>
</dbReference>
<keyword evidence="1" id="KW-0732">Signal</keyword>
<name>A0A835XS21_9CHLO</name>
<dbReference type="AlphaFoldDB" id="A0A835XS21"/>
<comment type="caution">
    <text evidence="2">The sequence shown here is derived from an EMBL/GenBank/DDBJ whole genome shotgun (WGS) entry which is preliminary data.</text>
</comment>
<dbReference type="EMBL" id="JAEHOE010000090">
    <property type="protein sequence ID" value="KAG2487913.1"/>
    <property type="molecule type" value="Genomic_DNA"/>
</dbReference>
<protein>
    <submittedName>
        <fullName evidence="2">Uncharacterized protein</fullName>
    </submittedName>
</protein>